<dbReference type="AlphaFoldDB" id="A0A9P9KY90"/>
<dbReference type="OrthoDB" id="5016123at2759"/>
<dbReference type="GeneID" id="70221360"/>
<organism evidence="2 3">
    <name type="scientific">Fusarium redolens</name>
    <dbReference type="NCBI Taxonomy" id="48865"/>
    <lineage>
        <taxon>Eukaryota</taxon>
        <taxon>Fungi</taxon>
        <taxon>Dikarya</taxon>
        <taxon>Ascomycota</taxon>
        <taxon>Pezizomycotina</taxon>
        <taxon>Sordariomycetes</taxon>
        <taxon>Hypocreomycetidae</taxon>
        <taxon>Hypocreales</taxon>
        <taxon>Nectriaceae</taxon>
        <taxon>Fusarium</taxon>
        <taxon>Fusarium redolens species complex</taxon>
    </lineage>
</organism>
<sequence>MADPGVAAALARGSVGFTRLHISYMIDARDFFMAYRKGWEWQHLASLPPCSLPIQAMIRSVRFYVQLARLPLVCRSCSHLHYKMDKRVSQQASSIARETRL</sequence>
<comment type="caution">
    <text evidence="2">The sequence shown here is derived from an EMBL/GenBank/DDBJ whole genome shotgun (WGS) entry which is preliminary data.</text>
</comment>
<evidence type="ECO:0000313" key="2">
    <source>
        <dbReference type="EMBL" id="KAH7270558.1"/>
    </source>
</evidence>
<evidence type="ECO:0000313" key="3">
    <source>
        <dbReference type="Proteomes" id="UP000720189"/>
    </source>
</evidence>
<protein>
    <recommendedName>
        <fullName evidence="1">DUF6546 domain-containing protein</fullName>
    </recommendedName>
</protein>
<dbReference type="Pfam" id="PF20183">
    <property type="entry name" value="DUF6546"/>
    <property type="match status" value="1"/>
</dbReference>
<dbReference type="Proteomes" id="UP000720189">
    <property type="component" value="Unassembled WGS sequence"/>
</dbReference>
<gene>
    <name evidence="2" type="ORF">BKA55DRAFT_552058</name>
</gene>
<dbReference type="InterPro" id="IPR046676">
    <property type="entry name" value="DUF6546"/>
</dbReference>
<proteinExistence type="predicted"/>
<feature type="domain" description="DUF6546" evidence="1">
    <location>
        <begin position="3"/>
        <end position="47"/>
    </location>
</feature>
<name>A0A9P9KY90_FUSRE</name>
<reference evidence="2" key="1">
    <citation type="journal article" date="2021" name="Nat. Commun.">
        <title>Genetic determinants of endophytism in the Arabidopsis root mycobiome.</title>
        <authorList>
            <person name="Mesny F."/>
            <person name="Miyauchi S."/>
            <person name="Thiergart T."/>
            <person name="Pickel B."/>
            <person name="Atanasova L."/>
            <person name="Karlsson M."/>
            <person name="Huettel B."/>
            <person name="Barry K.W."/>
            <person name="Haridas S."/>
            <person name="Chen C."/>
            <person name="Bauer D."/>
            <person name="Andreopoulos W."/>
            <person name="Pangilinan J."/>
            <person name="LaButti K."/>
            <person name="Riley R."/>
            <person name="Lipzen A."/>
            <person name="Clum A."/>
            <person name="Drula E."/>
            <person name="Henrissat B."/>
            <person name="Kohler A."/>
            <person name="Grigoriev I.V."/>
            <person name="Martin F.M."/>
            <person name="Hacquard S."/>
        </authorList>
    </citation>
    <scope>NUCLEOTIDE SEQUENCE</scope>
    <source>
        <strain evidence="2">MPI-CAGE-AT-0023</strain>
    </source>
</reference>
<accession>A0A9P9KY90</accession>
<dbReference type="EMBL" id="JAGMUX010000001">
    <property type="protein sequence ID" value="KAH7270558.1"/>
    <property type="molecule type" value="Genomic_DNA"/>
</dbReference>
<evidence type="ECO:0000259" key="1">
    <source>
        <dbReference type="Pfam" id="PF20183"/>
    </source>
</evidence>
<dbReference type="RefSeq" id="XP_046057326.1">
    <property type="nucleotide sequence ID" value="XM_046191406.1"/>
</dbReference>
<keyword evidence="3" id="KW-1185">Reference proteome</keyword>